<dbReference type="Proteomes" id="UP000604825">
    <property type="component" value="Unassembled WGS sequence"/>
</dbReference>
<keyword evidence="2" id="KW-1185">Reference proteome</keyword>
<gene>
    <name evidence="1" type="ORF">NCGR_LOCUS8201</name>
</gene>
<evidence type="ECO:0000313" key="1">
    <source>
        <dbReference type="EMBL" id="CAD6212410.1"/>
    </source>
</evidence>
<reference evidence="1" key="1">
    <citation type="submission" date="2020-10" db="EMBL/GenBank/DDBJ databases">
        <authorList>
            <person name="Han B."/>
            <person name="Lu T."/>
            <person name="Zhao Q."/>
            <person name="Huang X."/>
            <person name="Zhao Y."/>
        </authorList>
    </citation>
    <scope>NUCLEOTIDE SEQUENCE</scope>
</reference>
<dbReference type="AlphaFoldDB" id="A0A811MZ53"/>
<comment type="caution">
    <text evidence="1">The sequence shown here is derived from an EMBL/GenBank/DDBJ whole genome shotgun (WGS) entry which is preliminary data.</text>
</comment>
<dbReference type="EMBL" id="CAJGYO010000002">
    <property type="protein sequence ID" value="CAD6212410.1"/>
    <property type="molecule type" value="Genomic_DNA"/>
</dbReference>
<evidence type="ECO:0000313" key="2">
    <source>
        <dbReference type="Proteomes" id="UP000604825"/>
    </source>
</evidence>
<organism evidence="1 2">
    <name type="scientific">Miscanthus lutarioriparius</name>
    <dbReference type="NCBI Taxonomy" id="422564"/>
    <lineage>
        <taxon>Eukaryota</taxon>
        <taxon>Viridiplantae</taxon>
        <taxon>Streptophyta</taxon>
        <taxon>Embryophyta</taxon>
        <taxon>Tracheophyta</taxon>
        <taxon>Spermatophyta</taxon>
        <taxon>Magnoliopsida</taxon>
        <taxon>Liliopsida</taxon>
        <taxon>Poales</taxon>
        <taxon>Poaceae</taxon>
        <taxon>PACMAD clade</taxon>
        <taxon>Panicoideae</taxon>
        <taxon>Andropogonodae</taxon>
        <taxon>Andropogoneae</taxon>
        <taxon>Saccharinae</taxon>
        <taxon>Miscanthus</taxon>
    </lineage>
</organism>
<proteinExistence type="predicted"/>
<accession>A0A811MZ53</accession>
<protein>
    <submittedName>
        <fullName evidence="1">Uncharacterized protein</fullName>
    </submittedName>
</protein>
<name>A0A811MZ53_9POAL</name>
<sequence length="55" mass="6306">MVLKMSGCALSVNTFAHYYETKLHKKMVKDKQTKTKMVAQYGSYNFGPKKTEDTV</sequence>